<keyword evidence="4" id="KW-1185">Reference proteome</keyword>
<dbReference type="GO" id="GO:0007165">
    <property type="term" value="P:signal transduction"/>
    <property type="evidence" value="ECO:0007669"/>
    <property type="project" value="InterPro"/>
</dbReference>
<feature type="compositionally biased region" description="Polar residues" evidence="1">
    <location>
        <begin position="380"/>
        <end position="394"/>
    </location>
</feature>
<dbReference type="GeneTree" id="ENSGT00940000155312"/>
<sequence length="935" mass="101892">MKKVSDKCVISLAIIQYLRTYGIKVKNCGKVRSSANKTTASEGGKTFGTLLHCLPHQLTEYGFVPCFLADACQSLLQHVETEGLFRISGSIVRVKELKRRIDEGENCISSAPPCDVASLVKQFFRELPEPIISADLHDAFLKAQLLSTEVEKTTATLLISCLVPERAKQTLRYFINFLRNVSQRSTENKMDSNNLAVIFAPNFLHSVEANKKMAADAEERLKLQASVVQCFIENAPDFGSVPDFIMEKIQGGDTGGSTPLLDKLEGGGKEFLDIKTRRRRSFGDIISAALLKSVSNRTPTSTPQPDYSGLPSLTPVNQTPGSKRKLPGDSAQSFGISEKKRRSLKPNFAVEFVPSSLFSSGSTPGSGRTYEESPVLFNTPHGSPSTASDGQMASSKKRKSTRIQIHRFRAETGIYKGFSPRVHRKDGVRKSLRLKFSLGKNKESTALQGSFIGVKGSEAIGSRLACQENVTGYPAKDASFSPVLQNQHARKGSKYISKSEENLITPQREGVALQTSWSRSPVESLETSNDSSVETPMGHGLGSNFFSEPALVAGKPPIIAGFPKSMSLNNKSQSPEGKASFSEEEKNSTGATLLKIRRAFLESGSSLHSLIGECESPGRYEIFKTVAEAGGAVPCITENVDKSFKEEKCSLAAGHADITSEDLSVSEVADVQELAGLSTEENNQNIPSVCENAPRDPATNQVPKNDQSPQFVSELTVHVLSKTLPEDDEMFRSVQGTPKETVPSINNENSESAYVTEASESVQMKVADHIQRFNILSLNDCTPRQNLMPPLKFQRTPVRQSVRRINSLLKTRSEQIMTPLGNLPKSLSHESGLSALLKSTSNTLAIAQDKCADSATGTENLQSSQSKPCALDDVTNQVSNDPFMANKILTKKMPCSPEKNCLKRAALKEKGRYRGSPKNPLPFGKLLPATKPVNF</sequence>
<name>A0A8C4THG0_ERPCA</name>
<feature type="compositionally biased region" description="Polar residues" evidence="1">
    <location>
        <begin position="566"/>
        <end position="575"/>
    </location>
</feature>
<reference evidence="3" key="3">
    <citation type="submission" date="2025-09" db="UniProtKB">
        <authorList>
            <consortium name="Ensembl"/>
        </authorList>
    </citation>
    <scope>IDENTIFICATION</scope>
</reference>
<feature type="compositionally biased region" description="Polar residues" evidence="1">
    <location>
        <begin position="698"/>
        <end position="707"/>
    </location>
</feature>
<evidence type="ECO:0000313" key="3">
    <source>
        <dbReference type="Ensembl" id="ENSECRP00000032763.1"/>
    </source>
</evidence>
<feature type="domain" description="Rho-GAP" evidence="2">
    <location>
        <begin position="56"/>
        <end position="239"/>
    </location>
</feature>
<dbReference type="Proteomes" id="UP000694620">
    <property type="component" value="Chromosome 16"/>
</dbReference>
<dbReference type="Gene3D" id="1.10.555.10">
    <property type="entry name" value="Rho GTPase activation protein"/>
    <property type="match status" value="1"/>
</dbReference>
<proteinExistence type="predicted"/>
<feature type="region of interest" description="Disordered" evidence="1">
    <location>
        <begin position="564"/>
        <end position="587"/>
    </location>
</feature>
<reference evidence="3" key="2">
    <citation type="submission" date="2025-08" db="UniProtKB">
        <authorList>
            <consortium name="Ensembl"/>
        </authorList>
    </citation>
    <scope>IDENTIFICATION</scope>
</reference>
<reference evidence="3" key="1">
    <citation type="submission" date="2021-06" db="EMBL/GenBank/DDBJ databases">
        <authorList>
            <consortium name="Wellcome Sanger Institute Data Sharing"/>
        </authorList>
    </citation>
    <scope>NUCLEOTIDE SEQUENCE [LARGE SCALE GENOMIC DNA]</scope>
</reference>
<dbReference type="SMART" id="SM00324">
    <property type="entry name" value="RhoGAP"/>
    <property type="match status" value="1"/>
</dbReference>
<dbReference type="GO" id="GO:0005096">
    <property type="term" value="F:GTPase activator activity"/>
    <property type="evidence" value="ECO:0007669"/>
    <property type="project" value="TreeGrafter"/>
</dbReference>
<dbReference type="PANTHER" id="PTHR15670">
    <property type="entry name" value="RHO GTPASE ACTIVATING PROTEIN 11A"/>
    <property type="match status" value="1"/>
</dbReference>
<feature type="region of interest" description="Disordered" evidence="1">
    <location>
        <begin position="378"/>
        <end position="401"/>
    </location>
</feature>
<dbReference type="AlphaFoldDB" id="A0A8C4THG0"/>
<accession>A0A8C4THG0</accession>
<dbReference type="InterPro" id="IPR008936">
    <property type="entry name" value="Rho_GTPase_activation_prot"/>
</dbReference>
<dbReference type="InterPro" id="IPR000198">
    <property type="entry name" value="RhoGAP_dom"/>
</dbReference>
<gene>
    <name evidence="3" type="primary">arhgap11a</name>
</gene>
<feature type="compositionally biased region" description="Polar residues" evidence="1">
    <location>
        <begin position="296"/>
        <end position="305"/>
    </location>
</feature>
<dbReference type="PANTHER" id="PTHR15670:SF4">
    <property type="entry name" value="RHO GTPASE-ACTIVATING PROTEIN 11A"/>
    <property type="match status" value="1"/>
</dbReference>
<dbReference type="Ensembl" id="ENSECRT00000033486.1">
    <property type="protein sequence ID" value="ENSECRP00000032763.1"/>
    <property type="gene ID" value="ENSECRG00000022195.1"/>
</dbReference>
<organism evidence="3 4">
    <name type="scientific">Erpetoichthys calabaricus</name>
    <name type="common">Rope fish</name>
    <name type="synonym">Calamoichthys calabaricus</name>
    <dbReference type="NCBI Taxonomy" id="27687"/>
    <lineage>
        <taxon>Eukaryota</taxon>
        <taxon>Metazoa</taxon>
        <taxon>Chordata</taxon>
        <taxon>Craniata</taxon>
        <taxon>Vertebrata</taxon>
        <taxon>Euteleostomi</taxon>
        <taxon>Actinopterygii</taxon>
        <taxon>Polypteriformes</taxon>
        <taxon>Polypteridae</taxon>
        <taxon>Erpetoichthys</taxon>
    </lineage>
</organism>
<dbReference type="InterPro" id="IPR042869">
    <property type="entry name" value="ARHGAP11A/B"/>
</dbReference>
<feature type="region of interest" description="Disordered" evidence="1">
    <location>
        <begin position="683"/>
        <end position="707"/>
    </location>
</feature>
<evidence type="ECO:0000256" key="1">
    <source>
        <dbReference type="SAM" id="MobiDB-lite"/>
    </source>
</evidence>
<dbReference type="PROSITE" id="PS50238">
    <property type="entry name" value="RHOGAP"/>
    <property type="match status" value="1"/>
</dbReference>
<feature type="region of interest" description="Disordered" evidence="1">
    <location>
        <begin position="296"/>
        <end position="340"/>
    </location>
</feature>
<feature type="region of interest" description="Disordered" evidence="1">
    <location>
        <begin position="507"/>
        <end position="534"/>
    </location>
</feature>
<evidence type="ECO:0000313" key="4">
    <source>
        <dbReference type="Proteomes" id="UP000694620"/>
    </source>
</evidence>
<protein>
    <recommendedName>
        <fullName evidence="2">Rho-GAP domain-containing protein</fullName>
    </recommendedName>
</protein>
<dbReference type="SUPFAM" id="SSF48350">
    <property type="entry name" value="GTPase activation domain, GAP"/>
    <property type="match status" value="1"/>
</dbReference>
<feature type="region of interest" description="Disordered" evidence="1">
    <location>
        <begin position="912"/>
        <end position="935"/>
    </location>
</feature>
<evidence type="ECO:0000259" key="2">
    <source>
        <dbReference type="PROSITE" id="PS50238"/>
    </source>
</evidence>
<feature type="compositionally biased region" description="Polar residues" evidence="1">
    <location>
        <begin position="513"/>
        <end position="534"/>
    </location>
</feature>
<dbReference type="Pfam" id="PF00620">
    <property type="entry name" value="RhoGAP"/>
    <property type="match status" value="1"/>
</dbReference>